<dbReference type="GO" id="GO:0016887">
    <property type="term" value="F:ATP hydrolysis activity"/>
    <property type="evidence" value="ECO:0007669"/>
    <property type="project" value="InterPro"/>
</dbReference>
<dbReference type="Proteomes" id="UP000576082">
    <property type="component" value="Unassembled WGS sequence"/>
</dbReference>
<sequence>MSWEHRPEIFKDFIDAFSETDFRVIVGGYLNTQTQFYIPSVRTFLKIFSKDIEDHHHLYLKLFTSQSILIKNGIIELTEIGENEDAGMMDKIIRVAPKYQTFLMGGDTPTLDHEVDFPARLHQSKLHFNDVVLSNETKKNIKPLERLLRVRPKLKELYEIKKRVSTNHIVVFSGSPGTGKTLTATTLGQKYNMDTYVLDLSRVLSRYVGDFEKAMEKVFDRLDGQNCILFIDEADSIFTKRNEQVNEAKDKYSNQEMSYLLQRLERFDGVVILASNVQDIRMHVDKAMMRRISYIIEFPFPLVGERLQLWEKSLPENFTFKDNCISEIANNFQLSGANVSSIVSELLIEAVDNEITEIPREMIESGIKKEFLKRDSRFMVCPDQSPGPLLVEQRLGRAAVHNGRRM</sequence>
<evidence type="ECO:0000313" key="5">
    <source>
        <dbReference type="EMBL" id="NME67452.1"/>
    </source>
</evidence>
<keyword evidence="6" id="KW-1185">Reference proteome</keyword>
<organism evidence="5 6">
    <name type="scientific">Flammeovirga aprica JL-4</name>
    <dbReference type="NCBI Taxonomy" id="694437"/>
    <lineage>
        <taxon>Bacteria</taxon>
        <taxon>Pseudomonadati</taxon>
        <taxon>Bacteroidota</taxon>
        <taxon>Cytophagia</taxon>
        <taxon>Cytophagales</taxon>
        <taxon>Flammeovirgaceae</taxon>
        <taxon>Flammeovirga</taxon>
    </lineage>
</organism>
<feature type="domain" description="AAA+ ATPase" evidence="4">
    <location>
        <begin position="166"/>
        <end position="302"/>
    </location>
</feature>
<dbReference type="EMBL" id="JABANE010000010">
    <property type="protein sequence ID" value="NME67452.1"/>
    <property type="molecule type" value="Genomic_DNA"/>
</dbReference>
<dbReference type="Pfam" id="PF00004">
    <property type="entry name" value="AAA"/>
    <property type="match status" value="1"/>
</dbReference>
<comment type="similarity">
    <text evidence="1">Belongs to the AAA ATPase family.</text>
</comment>
<keyword evidence="2" id="KW-0547">Nucleotide-binding</keyword>
<dbReference type="PANTHER" id="PTHR23073">
    <property type="entry name" value="26S PROTEASOME REGULATORY SUBUNIT"/>
    <property type="match status" value="1"/>
</dbReference>
<dbReference type="GO" id="GO:0005524">
    <property type="term" value="F:ATP binding"/>
    <property type="evidence" value="ECO:0007669"/>
    <property type="project" value="UniProtKB-KW"/>
</dbReference>
<proteinExistence type="inferred from homology"/>
<name>A0A7X9P2Y6_9BACT</name>
<dbReference type="CDD" id="cd19481">
    <property type="entry name" value="RecA-like_protease"/>
    <property type="match status" value="1"/>
</dbReference>
<dbReference type="RefSeq" id="WP_169655787.1">
    <property type="nucleotide sequence ID" value="NZ_JABANE010000010.1"/>
</dbReference>
<gene>
    <name evidence="5" type="ORF">HHU12_05695</name>
</gene>
<reference evidence="5 6" key="1">
    <citation type="submission" date="2020-04" db="EMBL/GenBank/DDBJ databases">
        <title>Flammeovirga sp. SR4, a novel species isolated from seawater.</title>
        <authorList>
            <person name="Wang X."/>
        </authorList>
    </citation>
    <scope>NUCLEOTIDE SEQUENCE [LARGE SCALE GENOMIC DNA]</scope>
    <source>
        <strain evidence="5 6">ATCC 23126</strain>
    </source>
</reference>
<dbReference type="Gene3D" id="3.40.50.300">
    <property type="entry name" value="P-loop containing nucleotide triphosphate hydrolases"/>
    <property type="match status" value="1"/>
</dbReference>
<dbReference type="InterPro" id="IPR003593">
    <property type="entry name" value="AAA+_ATPase"/>
</dbReference>
<comment type="caution">
    <text evidence="5">The sequence shown here is derived from an EMBL/GenBank/DDBJ whole genome shotgun (WGS) entry which is preliminary data.</text>
</comment>
<dbReference type="SMART" id="SM00382">
    <property type="entry name" value="AAA"/>
    <property type="match status" value="1"/>
</dbReference>
<dbReference type="InterPro" id="IPR027417">
    <property type="entry name" value="P-loop_NTPase"/>
</dbReference>
<evidence type="ECO:0000256" key="2">
    <source>
        <dbReference type="ARBA" id="ARBA00022741"/>
    </source>
</evidence>
<evidence type="ECO:0000256" key="1">
    <source>
        <dbReference type="ARBA" id="ARBA00006914"/>
    </source>
</evidence>
<protein>
    <submittedName>
        <fullName evidence="5">ATP-binding protein</fullName>
    </submittedName>
</protein>
<evidence type="ECO:0000256" key="3">
    <source>
        <dbReference type="ARBA" id="ARBA00022840"/>
    </source>
</evidence>
<accession>A0A7X9P2Y6</accession>
<keyword evidence="3 5" id="KW-0067">ATP-binding</keyword>
<dbReference type="SUPFAM" id="SSF52540">
    <property type="entry name" value="P-loop containing nucleoside triphosphate hydrolases"/>
    <property type="match status" value="1"/>
</dbReference>
<evidence type="ECO:0000313" key="6">
    <source>
        <dbReference type="Proteomes" id="UP000576082"/>
    </source>
</evidence>
<dbReference type="InterPro" id="IPR003959">
    <property type="entry name" value="ATPase_AAA_core"/>
</dbReference>
<evidence type="ECO:0000259" key="4">
    <source>
        <dbReference type="SMART" id="SM00382"/>
    </source>
</evidence>
<dbReference type="AlphaFoldDB" id="A0A7X9P2Y6"/>
<dbReference type="InterPro" id="IPR050221">
    <property type="entry name" value="26S_Proteasome_ATPase"/>
</dbReference>